<proteinExistence type="predicted"/>
<organism evidence="1 2">
    <name type="scientific">Neolewinella litorea</name>
    <dbReference type="NCBI Taxonomy" id="2562452"/>
    <lineage>
        <taxon>Bacteria</taxon>
        <taxon>Pseudomonadati</taxon>
        <taxon>Bacteroidota</taxon>
        <taxon>Saprospiria</taxon>
        <taxon>Saprospirales</taxon>
        <taxon>Lewinellaceae</taxon>
        <taxon>Neolewinella</taxon>
    </lineage>
</organism>
<protein>
    <recommendedName>
        <fullName evidence="3">Lipoprotein</fullName>
    </recommendedName>
</protein>
<keyword evidence="2" id="KW-1185">Reference proteome</keyword>
<evidence type="ECO:0008006" key="3">
    <source>
        <dbReference type="Google" id="ProtNLM"/>
    </source>
</evidence>
<gene>
    <name evidence="1" type="ORF">E4021_08155</name>
</gene>
<evidence type="ECO:0000313" key="2">
    <source>
        <dbReference type="Proteomes" id="UP000308528"/>
    </source>
</evidence>
<dbReference type="AlphaFoldDB" id="A0A4S4NLM3"/>
<comment type="caution">
    <text evidence="1">The sequence shown here is derived from an EMBL/GenBank/DDBJ whole genome shotgun (WGS) entry which is preliminary data.</text>
</comment>
<dbReference type="PROSITE" id="PS51257">
    <property type="entry name" value="PROKAR_LIPOPROTEIN"/>
    <property type="match status" value="1"/>
</dbReference>
<name>A0A4S4NLM3_9BACT</name>
<dbReference type="RefSeq" id="WP_136458199.1">
    <property type="nucleotide sequence ID" value="NZ_SRSF01000002.1"/>
</dbReference>
<sequence length="143" mass="15714">MTKFTVLPLFLLAFLLFSCEKDEALTLDCGPDIRIVGSVEGLASDHYNLESAHVDGRCLTVEIGASGCTSEFWKLDLVTTGDVAESNPTQSSARLIFDDNVDEFTCQAYLTREFSFDLSPYLSEEDLPSELSLIGTDTTLLVE</sequence>
<reference evidence="1 2" key="1">
    <citation type="submission" date="2019-04" db="EMBL/GenBank/DDBJ databases">
        <title>Lewinella litorea sp. nov., isolated from a marine sand.</title>
        <authorList>
            <person name="Yoon J.-H."/>
        </authorList>
    </citation>
    <scope>NUCLEOTIDE SEQUENCE [LARGE SCALE GENOMIC DNA]</scope>
    <source>
        <strain evidence="1 2">HSMS-39</strain>
    </source>
</reference>
<accession>A0A4S4NLM3</accession>
<dbReference type="Proteomes" id="UP000308528">
    <property type="component" value="Unassembled WGS sequence"/>
</dbReference>
<evidence type="ECO:0000313" key="1">
    <source>
        <dbReference type="EMBL" id="THH40692.1"/>
    </source>
</evidence>
<dbReference type="OrthoDB" id="1493159at2"/>
<dbReference type="EMBL" id="SRSF01000002">
    <property type="protein sequence ID" value="THH40692.1"/>
    <property type="molecule type" value="Genomic_DNA"/>
</dbReference>